<protein>
    <submittedName>
        <fullName evidence="1">Uncharacterized protein</fullName>
    </submittedName>
</protein>
<reference evidence="1" key="1">
    <citation type="submission" date="2024-07" db="EMBL/GenBank/DDBJ databases">
        <authorList>
            <person name="Bringhurst R.M."/>
            <person name="Homer T.E."/>
        </authorList>
    </citation>
    <scope>NUCLEOTIDE SEQUENCE</scope>
</reference>
<proteinExistence type="predicted"/>
<organism evidence="1">
    <name type="scientific">Pseudomonas phage RVTF4</name>
    <dbReference type="NCBI Taxonomy" id="3236931"/>
    <lineage>
        <taxon>Viruses</taxon>
    </lineage>
</organism>
<name>A0AB39CCJ1_9VIRU</name>
<evidence type="ECO:0000313" key="1">
    <source>
        <dbReference type="EMBL" id="XDJ14539.1"/>
    </source>
</evidence>
<accession>A0AB39CCJ1</accession>
<dbReference type="EMBL" id="PQ015378">
    <property type="protein sequence ID" value="XDJ14539.1"/>
    <property type="molecule type" value="Genomic_DNA"/>
</dbReference>
<sequence>MTRELSIEERMNLMTVALGVQHRYTYEKISHHKRDATVAELHDYLDHRFIPRYTDCPYPLSILEEHLTEGKRLDGARVSEDGALKMSSDEMQRRMFVYALDGKLRRSEPKGDLYRMLYTLQEEASGKAVECEKGDFFIYIPQDKKIHAFTVCPKARAKANAQSEGAV</sequence>